<evidence type="ECO:0000256" key="1">
    <source>
        <dbReference type="ARBA" id="ARBA00038310"/>
    </source>
</evidence>
<organism evidence="2 3">
    <name type="scientific">Niveispirillum cyanobacteriorum</name>
    <dbReference type="NCBI Taxonomy" id="1612173"/>
    <lineage>
        <taxon>Bacteria</taxon>
        <taxon>Pseudomonadati</taxon>
        <taxon>Pseudomonadota</taxon>
        <taxon>Alphaproteobacteria</taxon>
        <taxon>Rhodospirillales</taxon>
        <taxon>Azospirillaceae</taxon>
        <taxon>Niveispirillum</taxon>
    </lineage>
</organism>
<sequence>MIIDAHQHFWDPARGDYGWLAPDQPTLYRPILPTDLRPLLDDAGIDATILVQAAPTVAETDFLMGLAAATPWVKGVVGWFDLDAPDIADQIARRQAQAKFIGIRPMLQDINDPAWILGPGRAAGLEALQTSGLTFDALVMPPQLACVVELARRYPDLRIIIDHGAKGPIGMGPIPGWRREMAAAARCGNVTCKLSGLLTEMAPGTDDAAILDRMAELLDLFGPDRLIWGSDWPVLDLAGSYHRWHSLTQAFLARLEAGAKTAIMGGNAARIYRLEGP</sequence>
<dbReference type="InterPro" id="IPR052350">
    <property type="entry name" value="Metallo-dep_Lactonases"/>
</dbReference>
<proteinExistence type="inferred from homology"/>
<dbReference type="InterPro" id="IPR006680">
    <property type="entry name" value="Amidohydro-rel"/>
</dbReference>
<dbReference type="OrthoDB" id="7183088at2"/>
<reference evidence="2 3" key="1">
    <citation type="submission" date="2017-12" db="EMBL/GenBank/DDBJ databases">
        <title>Genomes of bacteria within cyanobacterial aggregates.</title>
        <authorList>
            <person name="Cai H."/>
        </authorList>
    </citation>
    <scope>NUCLEOTIDE SEQUENCE [LARGE SCALE GENOMIC DNA]</scope>
    <source>
        <strain evidence="2 3">TH16</strain>
    </source>
</reference>
<dbReference type="EMBL" id="CP025612">
    <property type="protein sequence ID" value="AUN32557.1"/>
    <property type="molecule type" value="Genomic_DNA"/>
</dbReference>
<dbReference type="Gene3D" id="3.20.20.140">
    <property type="entry name" value="Metal-dependent hydrolases"/>
    <property type="match status" value="1"/>
</dbReference>
<dbReference type="KEGG" id="ncb:C0V82_19645"/>
<gene>
    <name evidence="2" type="ORF">C0V82_19645</name>
</gene>
<evidence type="ECO:0000313" key="2">
    <source>
        <dbReference type="EMBL" id="AUN32557.1"/>
    </source>
</evidence>
<dbReference type="PANTHER" id="PTHR43569:SF2">
    <property type="entry name" value="AMIDOHYDROLASE-RELATED DOMAIN-CONTAINING PROTEIN"/>
    <property type="match status" value="1"/>
</dbReference>
<evidence type="ECO:0000313" key="3">
    <source>
        <dbReference type="Proteomes" id="UP000234752"/>
    </source>
</evidence>
<protein>
    <submittedName>
        <fullName evidence="2">Amidohydrolase</fullName>
    </submittedName>
</protein>
<keyword evidence="3" id="KW-1185">Reference proteome</keyword>
<dbReference type="RefSeq" id="WP_102114090.1">
    <property type="nucleotide sequence ID" value="NZ_BMGN01000007.1"/>
</dbReference>
<dbReference type="AlphaFoldDB" id="A0A2K9NHJ6"/>
<comment type="similarity">
    <text evidence="1">Belongs to the metallo-dependent hydrolases superfamily.</text>
</comment>
<dbReference type="GO" id="GO:0016787">
    <property type="term" value="F:hydrolase activity"/>
    <property type="evidence" value="ECO:0007669"/>
    <property type="project" value="UniProtKB-KW"/>
</dbReference>
<dbReference type="Pfam" id="PF04909">
    <property type="entry name" value="Amidohydro_2"/>
    <property type="match status" value="1"/>
</dbReference>
<dbReference type="InterPro" id="IPR032466">
    <property type="entry name" value="Metal_Hydrolase"/>
</dbReference>
<dbReference type="Proteomes" id="UP000234752">
    <property type="component" value="Chromosome eg_2"/>
</dbReference>
<name>A0A2K9NHJ6_9PROT</name>
<keyword evidence="2" id="KW-0378">Hydrolase</keyword>
<dbReference type="PANTHER" id="PTHR43569">
    <property type="entry name" value="AMIDOHYDROLASE"/>
    <property type="match status" value="1"/>
</dbReference>
<accession>A0A2K9NHJ6</accession>
<dbReference type="SUPFAM" id="SSF51556">
    <property type="entry name" value="Metallo-dependent hydrolases"/>
    <property type="match status" value="1"/>
</dbReference>